<evidence type="ECO:0000256" key="1">
    <source>
        <dbReference type="SAM" id="MobiDB-lite"/>
    </source>
</evidence>
<accession>A0AA94XUW4</accession>
<feature type="domain" description="SpaA-like prealbumin fold" evidence="4">
    <location>
        <begin position="586"/>
        <end position="681"/>
    </location>
</feature>
<evidence type="ECO:0000259" key="3">
    <source>
        <dbReference type="Pfam" id="PF17802"/>
    </source>
</evidence>
<keyword evidence="2" id="KW-1133">Transmembrane helix</keyword>
<dbReference type="InterPro" id="IPR041033">
    <property type="entry name" value="SpaA_PFL_dom_1"/>
</dbReference>
<dbReference type="EMBL" id="CP102487">
    <property type="protein sequence ID" value="UUX60375.1"/>
    <property type="molecule type" value="Genomic_DNA"/>
</dbReference>
<feature type="compositionally biased region" description="Low complexity" evidence="1">
    <location>
        <begin position="10"/>
        <end position="36"/>
    </location>
</feature>
<sequence>MTRVEITKESSTQSPTATAAASPSASATAEPSPSSAAKEKQLSVGAAAATCNDAQFGNSVIGNFEIDGNLCSNLVDDWTTTLTGPTANDGVSDSTQFTNGVSEGDWPWSTSQTSGVNTAGDKSDVHNVYALQRTVGNQVYAYLGFERATGNGTAQLVVELNALGNSPSTSPSPQRSTGDLRLLVNQNGQNDLVLTRADVWASTGTTSGTWNALPNLAGFTGKANNGIIKNFAGTANLEKGLFAEFALNLTALFGQADCSGNYGTLNIRSSASGDTSALKDWVKPISLAIPSTCSSVVVDKTWVIDGQSYDNGEQPEGFSATLGLTGQNSAQFGTEYSKKSNNTRYQAGESVTVAESDVQLPQGCDYQASGDLGQHALAVGKNSYVVKNTVTCTQLTLIKKVIGDAEADSWTLKATGPTALAGSSGSDSVTDAPVSPGDYTLLESGGAPGYQLTNIDCGSSHPVSEAHGVSIAAGDKVTCTFTNTAEVALTVTKTWIVNGEEYANGEQPVGTAQLSVDGAEKEFGTEINGYLVGDDVVVEETVSDLPDLCSVLTSIDGVETDQATHTMTVSPDPNVVEVVNTVDCVQQLTLLKELDNDDFSGTSKVSDWTLAATNTADPAISASGVTGQPAITEAQVPAGSYALAESGPAGYEAGAWNCTGTGEQTGETISLELGQQATCTIVNTAKPGSVTWTKTDAQDRLLAGATWTLTGPAGDDSQSVEVTDCTEDPCTGADRDSAAGKFSIEKLAWGDYTLVELLAPPGYQRDDTIHEFTVQGTALQVELAAVVNEQQVGPVLPLTGGFGRDHVYLLGAAILILGLSVLGGRFWKARRDRLIR</sequence>
<dbReference type="AlphaFoldDB" id="A0AA94XUW4"/>
<dbReference type="Pfam" id="PF17802">
    <property type="entry name" value="SpaA"/>
    <property type="match status" value="1"/>
</dbReference>
<keyword evidence="2" id="KW-0812">Transmembrane</keyword>
<dbReference type="RefSeq" id="WP_257746223.1">
    <property type="nucleotide sequence ID" value="NZ_CP102487.1"/>
</dbReference>
<feature type="domain" description="SpaA-like prealbumin fold" evidence="4">
    <location>
        <begin position="393"/>
        <end position="480"/>
    </location>
</feature>
<name>A0AA94XUW4_9MICC</name>
<feature type="domain" description="SpaA-like prealbumin fold" evidence="3">
    <location>
        <begin position="688"/>
        <end position="778"/>
    </location>
</feature>
<reference evidence="5" key="1">
    <citation type="journal article" date="2022" name="Pest Manag. Sci.">
        <title>Glutamicibacter halophytocola-mediated host fitness of potato tuber moth on Solanaceae crops.</title>
        <authorList>
            <person name="Wang W."/>
            <person name="Xiao G."/>
            <person name="Du G."/>
            <person name="Chang L."/>
            <person name="Yang Y."/>
            <person name="Ye J."/>
            <person name="Chen B."/>
        </authorList>
    </citation>
    <scope>NUCLEOTIDE SEQUENCE</scope>
    <source>
        <strain evidence="5">S2</strain>
    </source>
</reference>
<dbReference type="Proteomes" id="UP001060018">
    <property type="component" value="Chromosome"/>
</dbReference>
<evidence type="ECO:0000313" key="5">
    <source>
        <dbReference type="EMBL" id="UUX60375.1"/>
    </source>
</evidence>
<dbReference type="InterPro" id="IPR045826">
    <property type="entry name" value="SpaA_PFL_dom_2"/>
</dbReference>
<dbReference type="Pfam" id="PF19403">
    <property type="entry name" value="SpaA_2"/>
    <property type="match status" value="2"/>
</dbReference>
<feature type="transmembrane region" description="Helical" evidence="2">
    <location>
        <begin position="807"/>
        <end position="827"/>
    </location>
</feature>
<evidence type="ECO:0000313" key="6">
    <source>
        <dbReference type="Proteomes" id="UP001060018"/>
    </source>
</evidence>
<dbReference type="Gene3D" id="2.60.40.10">
    <property type="entry name" value="Immunoglobulins"/>
    <property type="match status" value="1"/>
</dbReference>
<evidence type="ECO:0000256" key="2">
    <source>
        <dbReference type="SAM" id="Phobius"/>
    </source>
</evidence>
<evidence type="ECO:0000259" key="4">
    <source>
        <dbReference type="Pfam" id="PF19403"/>
    </source>
</evidence>
<feature type="region of interest" description="Disordered" evidence="1">
    <location>
        <begin position="1"/>
        <end position="39"/>
    </location>
</feature>
<proteinExistence type="predicted"/>
<dbReference type="InterPro" id="IPR013783">
    <property type="entry name" value="Ig-like_fold"/>
</dbReference>
<protein>
    <submittedName>
        <fullName evidence="5">SpaA isopeptide-forming pilin-related protein</fullName>
    </submittedName>
</protein>
<dbReference type="GO" id="GO:0005975">
    <property type="term" value="P:carbohydrate metabolic process"/>
    <property type="evidence" value="ECO:0007669"/>
    <property type="project" value="UniProtKB-ARBA"/>
</dbReference>
<gene>
    <name evidence="5" type="ORF">NUH22_07130</name>
</gene>
<organism evidence="5 6">
    <name type="scientific">Glutamicibacter halophytocola</name>
    <dbReference type="NCBI Taxonomy" id="1933880"/>
    <lineage>
        <taxon>Bacteria</taxon>
        <taxon>Bacillati</taxon>
        <taxon>Actinomycetota</taxon>
        <taxon>Actinomycetes</taxon>
        <taxon>Micrococcales</taxon>
        <taxon>Micrococcaceae</taxon>
        <taxon>Glutamicibacter</taxon>
    </lineage>
</organism>
<keyword evidence="2" id="KW-0472">Membrane</keyword>